<evidence type="ECO:0000313" key="1">
    <source>
        <dbReference type="EMBL" id="SVD32708.1"/>
    </source>
</evidence>
<name>A0A382UG74_9ZZZZ</name>
<accession>A0A382UG74</accession>
<protein>
    <submittedName>
        <fullName evidence="1">Uncharacterized protein</fullName>
    </submittedName>
</protein>
<dbReference type="EMBL" id="UINC01143662">
    <property type="protein sequence ID" value="SVD32708.1"/>
    <property type="molecule type" value="Genomic_DNA"/>
</dbReference>
<organism evidence="1">
    <name type="scientific">marine metagenome</name>
    <dbReference type="NCBI Taxonomy" id="408172"/>
    <lineage>
        <taxon>unclassified sequences</taxon>
        <taxon>metagenomes</taxon>
        <taxon>ecological metagenomes</taxon>
    </lineage>
</organism>
<gene>
    <name evidence="1" type="ORF">METZ01_LOCUS385562</name>
</gene>
<reference evidence="1" key="1">
    <citation type="submission" date="2018-05" db="EMBL/GenBank/DDBJ databases">
        <authorList>
            <person name="Lanie J.A."/>
            <person name="Ng W.-L."/>
            <person name="Kazmierczak K.M."/>
            <person name="Andrzejewski T.M."/>
            <person name="Davidsen T.M."/>
            <person name="Wayne K.J."/>
            <person name="Tettelin H."/>
            <person name="Glass J.I."/>
            <person name="Rusch D."/>
            <person name="Podicherti R."/>
            <person name="Tsui H.-C.T."/>
            <person name="Winkler M.E."/>
        </authorList>
    </citation>
    <scope>NUCLEOTIDE SEQUENCE</scope>
</reference>
<proteinExistence type="predicted"/>
<dbReference type="AlphaFoldDB" id="A0A382UG74"/>
<sequence>MIKFHLVYSENYSINADKSGRMNLLGDAPKPSKNMYLDAYGSPGLS</sequence>